<dbReference type="Gene3D" id="3.30.420.10">
    <property type="entry name" value="Ribonuclease H-like superfamily/Ribonuclease H"/>
    <property type="match status" value="1"/>
</dbReference>
<evidence type="ECO:0000313" key="5">
    <source>
        <dbReference type="EMBL" id="KAG3214417.1"/>
    </source>
</evidence>
<reference evidence="1" key="2">
    <citation type="submission" date="2018-10" db="EMBL/GenBank/DDBJ databases">
        <title>Effector identification in a new, highly contiguous assembly of the strawberry crown rot pathogen Phytophthora cactorum.</title>
        <authorList>
            <person name="Armitage A.D."/>
            <person name="Nellist C.F."/>
            <person name="Bates H."/>
            <person name="Vickerstaff R.J."/>
            <person name="Harrison R.J."/>
        </authorList>
    </citation>
    <scope>NUCLEOTIDE SEQUENCE</scope>
    <source>
        <strain evidence="1">15-7</strain>
        <strain evidence="2">4032</strain>
        <strain evidence="3">4040</strain>
        <strain evidence="4">P415</strain>
        <strain evidence="5">P421</strain>
    </source>
</reference>
<evidence type="ECO:0000313" key="7">
    <source>
        <dbReference type="Proteomes" id="UP000251314"/>
    </source>
</evidence>
<protein>
    <submittedName>
        <fullName evidence="6">Uncharacterized protein</fullName>
    </submittedName>
</protein>
<dbReference type="Proteomes" id="UP000697107">
    <property type="component" value="Unassembled WGS sequence"/>
</dbReference>
<evidence type="ECO:0000313" key="2">
    <source>
        <dbReference type="EMBL" id="KAG2902160.1"/>
    </source>
</evidence>
<dbReference type="EMBL" id="RCMK01000335">
    <property type="protein sequence ID" value="KAG2935911.1"/>
    <property type="molecule type" value="Genomic_DNA"/>
</dbReference>
<sequence>MKDPQGNAICDRGHLDLLNITRCYANVDWTNALHYAVFAVHANYHSILNASPVQIVFGQEMISRKLRQANRNYMSKRGFEAIIADNDREINKRIEHFYAMSCFDSARLFNRRCELSPTACTRPRKFATTAQSPSIRER</sequence>
<organism evidence="6 7">
    <name type="scientific">Phytophthora cactorum</name>
    <dbReference type="NCBI Taxonomy" id="29920"/>
    <lineage>
        <taxon>Eukaryota</taxon>
        <taxon>Sar</taxon>
        <taxon>Stramenopiles</taxon>
        <taxon>Oomycota</taxon>
        <taxon>Peronosporomycetes</taxon>
        <taxon>Peronosporales</taxon>
        <taxon>Peronosporaceae</taxon>
        <taxon>Phytophthora</taxon>
    </lineage>
</organism>
<dbReference type="EMBL" id="RCMG01000641">
    <property type="protein sequence ID" value="KAG2850974.1"/>
    <property type="molecule type" value="Genomic_DNA"/>
</dbReference>
<dbReference type="OrthoDB" id="110560at2759"/>
<gene>
    <name evidence="6" type="ORF">PC110_g4943</name>
    <name evidence="1" type="ORF">PC113_g16316</name>
    <name evidence="2" type="ORF">PC115_g15683</name>
    <name evidence="3" type="ORF">PC117_g12307</name>
    <name evidence="4" type="ORF">PC118_g17754</name>
    <name evidence="5" type="ORF">PC129_g14659</name>
</gene>
<dbReference type="VEuPathDB" id="FungiDB:PC110_g4943"/>
<dbReference type="EMBL" id="RCMI01000648">
    <property type="protein sequence ID" value="KAG2902160.1"/>
    <property type="molecule type" value="Genomic_DNA"/>
</dbReference>
<reference evidence="6 7" key="1">
    <citation type="submission" date="2018-01" db="EMBL/GenBank/DDBJ databases">
        <title>Draft genome of the strawberry crown rot pathogen Phytophthora cactorum.</title>
        <authorList>
            <person name="Armitage A.D."/>
            <person name="Lysoe E."/>
            <person name="Nellist C.F."/>
            <person name="Harrison R.J."/>
            <person name="Brurberg M.B."/>
        </authorList>
    </citation>
    <scope>NUCLEOTIDE SEQUENCE [LARGE SCALE GENOMIC DNA]</scope>
    <source>
        <strain evidence="6 7">10300</strain>
    </source>
</reference>
<dbReference type="Proteomes" id="UP000760860">
    <property type="component" value="Unassembled WGS sequence"/>
</dbReference>
<dbReference type="Proteomes" id="UP000774804">
    <property type="component" value="Unassembled WGS sequence"/>
</dbReference>
<accession>A0A329SQA3</accession>
<dbReference type="AlphaFoldDB" id="A0A329SQA3"/>
<dbReference type="Proteomes" id="UP000735874">
    <property type="component" value="Unassembled WGS sequence"/>
</dbReference>
<dbReference type="EMBL" id="RCMV01000640">
    <property type="protein sequence ID" value="KAG3214417.1"/>
    <property type="molecule type" value="Genomic_DNA"/>
</dbReference>
<evidence type="ECO:0000313" key="1">
    <source>
        <dbReference type="EMBL" id="KAG2850974.1"/>
    </source>
</evidence>
<comment type="caution">
    <text evidence="6">The sequence shown here is derived from an EMBL/GenBank/DDBJ whole genome shotgun (WGS) entry which is preliminary data.</text>
</comment>
<dbReference type="Proteomes" id="UP000251314">
    <property type="component" value="Unassembled WGS sequence"/>
</dbReference>
<evidence type="ECO:0000313" key="3">
    <source>
        <dbReference type="EMBL" id="KAG2935911.1"/>
    </source>
</evidence>
<evidence type="ECO:0000313" key="4">
    <source>
        <dbReference type="EMBL" id="KAG2968871.1"/>
    </source>
</evidence>
<name>A0A329SQA3_9STRA</name>
<dbReference type="EMBL" id="MJFZ01000080">
    <property type="protein sequence ID" value="RAW38829.1"/>
    <property type="molecule type" value="Genomic_DNA"/>
</dbReference>
<proteinExistence type="predicted"/>
<evidence type="ECO:0000313" key="6">
    <source>
        <dbReference type="EMBL" id="RAW38829.1"/>
    </source>
</evidence>
<keyword evidence="7" id="KW-1185">Reference proteome</keyword>
<dbReference type="InterPro" id="IPR036397">
    <property type="entry name" value="RNaseH_sf"/>
</dbReference>
<dbReference type="EMBL" id="RCML01000827">
    <property type="protein sequence ID" value="KAG2968871.1"/>
    <property type="molecule type" value="Genomic_DNA"/>
</dbReference>
<dbReference type="GO" id="GO:0003676">
    <property type="term" value="F:nucleic acid binding"/>
    <property type="evidence" value="ECO:0007669"/>
    <property type="project" value="InterPro"/>
</dbReference>
<dbReference type="Proteomes" id="UP000736787">
    <property type="component" value="Unassembled WGS sequence"/>
</dbReference>